<dbReference type="AlphaFoldDB" id="A0A0A9F3B7"/>
<dbReference type="EMBL" id="GBRH01192202">
    <property type="protein sequence ID" value="JAE05694.1"/>
    <property type="molecule type" value="Transcribed_RNA"/>
</dbReference>
<reference evidence="1" key="1">
    <citation type="submission" date="2014-09" db="EMBL/GenBank/DDBJ databases">
        <authorList>
            <person name="Magalhaes I.L.F."/>
            <person name="Oliveira U."/>
            <person name="Santos F.R."/>
            <person name="Vidigal T.H.D.A."/>
            <person name="Brescovit A.D."/>
            <person name="Santos A.J."/>
        </authorList>
    </citation>
    <scope>NUCLEOTIDE SEQUENCE</scope>
    <source>
        <tissue evidence="1">Shoot tissue taken approximately 20 cm above the soil surface</tissue>
    </source>
</reference>
<protein>
    <submittedName>
        <fullName evidence="1">Uncharacterized protein</fullName>
    </submittedName>
</protein>
<organism evidence="1">
    <name type="scientific">Arundo donax</name>
    <name type="common">Giant reed</name>
    <name type="synonym">Donax arundinaceus</name>
    <dbReference type="NCBI Taxonomy" id="35708"/>
    <lineage>
        <taxon>Eukaryota</taxon>
        <taxon>Viridiplantae</taxon>
        <taxon>Streptophyta</taxon>
        <taxon>Embryophyta</taxon>
        <taxon>Tracheophyta</taxon>
        <taxon>Spermatophyta</taxon>
        <taxon>Magnoliopsida</taxon>
        <taxon>Liliopsida</taxon>
        <taxon>Poales</taxon>
        <taxon>Poaceae</taxon>
        <taxon>PACMAD clade</taxon>
        <taxon>Arundinoideae</taxon>
        <taxon>Arundineae</taxon>
        <taxon>Arundo</taxon>
    </lineage>
</organism>
<evidence type="ECO:0000313" key="1">
    <source>
        <dbReference type="EMBL" id="JAE05694.1"/>
    </source>
</evidence>
<name>A0A0A9F3B7_ARUDO</name>
<sequence>MMFLTDDFVLVELGLGGKPALAELGLEDILIFIDVGILLPKVLAGICKERFGLRELCPGAVWALTSWSGAARWPDSRDGPSAFSM</sequence>
<accession>A0A0A9F3B7</accession>
<reference evidence="1" key="2">
    <citation type="journal article" date="2015" name="Data Brief">
        <title>Shoot transcriptome of the giant reed, Arundo donax.</title>
        <authorList>
            <person name="Barrero R.A."/>
            <person name="Guerrero F.D."/>
            <person name="Moolhuijzen P."/>
            <person name="Goolsby J.A."/>
            <person name="Tidwell J."/>
            <person name="Bellgard S.E."/>
            <person name="Bellgard M.I."/>
        </authorList>
    </citation>
    <scope>NUCLEOTIDE SEQUENCE</scope>
    <source>
        <tissue evidence="1">Shoot tissue taken approximately 20 cm above the soil surface</tissue>
    </source>
</reference>
<proteinExistence type="predicted"/>